<organism evidence="1">
    <name type="scientific">marine sediment metagenome</name>
    <dbReference type="NCBI Taxonomy" id="412755"/>
    <lineage>
        <taxon>unclassified sequences</taxon>
        <taxon>metagenomes</taxon>
        <taxon>ecological metagenomes</taxon>
    </lineage>
</organism>
<dbReference type="EMBL" id="LAZR01007849">
    <property type="protein sequence ID" value="KKM82532.1"/>
    <property type="molecule type" value="Genomic_DNA"/>
</dbReference>
<protein>
    <submittedName>
        <fullName evidence="1">Uncharacterized protein</fullName>
    </submittedName>
</protein>
<comment type="caution">
    <text evidence="1">The sequence shown here is derived from an EMBL/GenBank/DDBJ whole genome shotgun (WGS) entry which is preliminary data.</text>
</comment>
<proteinExistence type="predicted"/>
<evidence type="ECO:0000313" key="1">
    <source>
        <dbReference type="EMBL" id="KKM82532.1"/>
    </source>
</evidence>
<sequence length="122" mass="14006">MQIRHNDCGGQVLLDVGKLIVVYAEVATSKDSLVVSRLLLNKAFNKYIKSNYYCMKCNEKDVGQINLIIRCYNCEHWMHFKEICIPSKSNGIYCKSCCKQYFKDETRIGSAQIKIILGRVSD</sequence>
<dbReference type="AlphaFoldDB" id="A0A0F9NMH2"/>
<gene>
    <name evidence="1" type="ORF">LCGC14_1318650</name>
</gene>
<reference evidence="1" key="1">
    <citation type="journal article" date="2015" name="Nature">
        <title>Complex archaea that bridge the gap between prokaryotes and eukaryotes.</title>
        <authorList>
            <person name="Spang A."/>
            <person name="Saw J.H."/>
            <person name="Jorgensen S.L."/>
            <person name="Zaremba-Niedzwiedzka K."/>
            <person name="Martijn J."/>
            <person name="Lind A.E."/>
            <person name="van Eijk R."/>
            <person name="Schleper C."/>
            <person name="Guy L."/>
            <person name="Ettema T.J."/>
        </authorList>
    </citation>
    <scope>NUCLEOTIDE SEQUENCE</scope>
</reference>
<accession>A0A0F9NMH2</accession>
<name>A0A0F9NMH2_9ZZZZ</name>